<protein>
    <submittedName>
        <fullName evidence="3">Peptidoglycan-binding lysin domain-containing protein</fullName>
    </submittedName>
</protein>
<evidence type="ECO:0000256" key="1">
    <source>
        <dbReference type="SAM" id="SignalP"/>
    </source>
</evidence>
<dbReference type="RefSeq" id="WP_009207197.1">
    <property type="nucleotide sequence ID" value="NC_022357.1"/>
</dbReference>
<dbReference type="KEGG" id="sdr:SCD_n00008"/>
<dbReference type="PROSITE" id="PS51782">
    <property type="entry name" value="LYSM"/>
    <property type="match status" value="1"/>
</dbReference>
<dbReference type="InterPro" id="IPR036779">
    <property type="entry name" value="LysM_dom_sf"/>
</dbReference>
<dbReference type="InterPro" id="IPR018392">
    <property type="entry name" value="LysM"/>
</dbReference>
<dbReference type="STRING" id="1163617.SCD_n00008"/>
<dbReference type="Proteomes" id="UP000015559">
    <property type="component" value="Chromosome"/>
</dbReference>
<feature type="chain" id="PRO_5004545400" evidence="1">
    <location>
        <begin position="21"/>
        <end position="344"/>
    </location>
</feature>
<organism evidence="3 4">
    <name type="scientific">Sulfuricella denitrificans (strain DSM 22764 / NBRC 105220 / skB26)</name>
    <dbReference type="NCBI Taxonomy" id="1163617"/>
    <lineage>
        <taxon>Bacteria</taxon>
        <taxon>Pseudomonadati</taxon>
        <taxon>Pseudomonadota</taxon>
        <taxon>Betaproteobacteria</taxon>
        <taxon>Nitrosomonadales</taxon>
        <taxon>Sulfuricellaceae</taxon>
        <taxon>Sulfuricella</taxon>
    </lineage>
</organism>
<reference evidence="3 4" key="1">
    <citation type="journal article" date="2012" name="Appl. Environ. Microbiol.">
        <title>Draft genome sequence of a psychrotolerant sulfur-oxidizing bacterium, Sulfuricella denitrificans skB26, and proteomic insights into cold adaptation.</title>
        <authorList>
            <person name="Watanabe T."/>
            <person name="Kojima H."/>
            <person name="Fukui M."/>
        </authorList>
    </citation>
    <scope>NUCLEOTIDE SEQUENCE [LARGE SCALE GENOMIC DNA]</scope>
    <source>
        <strain evidence="4">skB26</strain>
    </source>
</reference>
<gene>
    <name evidence="3" type="ORF">SCD_n00008</name>
</gene>
<dbReference type="eggNOG" id="COG1652">
    <property type="taxonomic scope" value="Bacteria"/>
</dbReference>
<dbReference type="PANTHER" id="PTHR34700">
    <property type="entry name" value="POTASSIUM BINDING PROTEIN KBP"/>
    <property type="match status" value="1"/>
</dbReference>
<accession>S6AAL8</accession>
<evidence type="ECO:0000313" key="4">
    <source>
        <dbReference type="Proteomes" id="UP000015559"/>
    </source>
</evidence>
<dbReference type="CDD" id="cd00118">
    <property type="entry name" value="LysM"/>
    <property type="match status" value="1"/>
</dbReference>
<name>S6AAL8_SULDS</name>
<dbReference type="EMBL" id="AP013066">
    <property type="protein sequence ID" value="BAN33858.1"/>
    <property type="molecule type" value="Genomic_DNA"/>
</dbReference>
<dbReference type="OrthoDB" id="9765158at2"/>
<evidence type="ECO:0000313" key="3">
    <source>
        <dbReference type="EMBL" id="BAN33858.1"/>
    </source>
</evidence>
<feature type="signal peptide" evidence="1">
    <location>
        <begin position="1"/>
        <end position="20"/>
    </location>
</feature>
<proteinExistence type="predicted"/>
<dbReference type="Gene3D" id="3.10.350.10">
    <property type="entry name" value="LysM domain"/>
    <property type="match status" value="1"/>
</dbReference>
<sequence>MKKPILALILLFGLSSLSTATEITLQDRHPDRYVVVKGDTLWGIAGKFLKDPWRWPEIWKMNKQQIKNPHWIYPGDMVVLDMSSGSPELRLVKGIETIKLSPRVRVESAEAGAIPSIPQTAIGPFLSKPLVIAEGELEKAPYIIGTEESRVILGAGNSAYVQSIMEGGALNWHIYRPGKALIDPDSNETLGYEAVYLGDARINRFGAPATINITKSTQEINIGDRLVEMKEEATSAYVPHAPETTILGRIVSAYGGVAEVGKGSMVTLNKGSRDGLEVGHVLALYRHGRNISPGKHDDTSPEIVKLPDERYGLVFVFRVFDKLSYALVMQSERPVQVLDDVRTP</sequence>
<keyword evidence="1" id="KW-0732">Signal</keyword>
<dbReference type="SUPFAM" id="SSF54106">
    <property type="entry name" value="LysM domain"/>
    <property type="match status" value="1"/>
</dbReference>
<dbReference type="InterPro" id="IPR052196">
    <property type="entry name" value="Bact_Kbp"/>
</dbReference>
<keyword evidence="4" id="KW-1185">Reference proteome</keyword>
<dbReference type="SMART" id="SM00257">
    <property type="entry name" value="LysM"/>
    <property type="match status" value="1"/>
</dbReference>
<dbReference type="Pfam" id="PF01476">
    <property type="entry name" value="LysM"/>
    <property type="match status" value="1"/>
</dbReference>
<dbReference type="HOGENOM" id="CLU_050533_0_0_4"/>
<evidence type="ECO:0000259" key="2">
    <source>
        <dbReference type="PROSITE" id="PS51782"/>
    </source>
</evidence>
<dbReference type="AlphaFoldDB" id="S6AAL8"/>
<feature type="domain" description="LysM" evidence="2">
    <location>
        <begin position="31"/>
        <end position="80"/>
    </location>
</feature>
<dbReference type="PANTHER" id="PTHR34700:SF4">
    <property type="entry name" value="PHAGE-LIKE ELEMENT PBSX PROTEIN XKDP"/>
    <property type="match status" value="1"/>
</dbReference>